<dbReference type="RefSeq" id="WP_152167094.1">
    <property type="nucleotide sequence ID" value="NZ_CP045096.1"/>
</dbReference>
<feature type="transmembrane region" description="Helical" evidence="2">
    <location>
        <begin position="6"/>
        <end position="24"/>
    </location>
</feature>
<keyword evidence="2" id="KW-1133">Transmembrane helix</keyword>
<accession>A0A5P8JXH3</accession>
<protein>
    <submittedName>
        <fullName evidence="3">Uncharacterized protein</fullName>
    </submittedName>
</protein>
<evidence type="ECO:0000256" key="2">
    <source>
        <dbReference type="SAM" id="Phobius"/>
    </source>
</evidence>
<dbReference type="EMBL" id="CP045096">
    <property type="protein sequence ID" value="QFQ95561.1"/>
    <property type="molecule type" value="Genomic_DNA"/>
</dbReference>
<dbReference type="KEGG" id="sphv:F9278_04450"/>
<reference evidence="3 4" key="1">
    <citation type="submission" date="2019-10" db="EMBL/GenBank/DDBJ databases">
        <title>Streptomyces sp. strain GY16 isolated from leaves of Broussonetia papyrifera.</title>
        <authorList>
            <person name="Mo P."/>
        </authorList>
    </citation>
    <scope>NUCLEOTIDE SEQUENCE [LARGE SCALE GENOMIC DNA]</scope>
    <source>
        <strain evidence="3 4">GY16</strain>
    </source>
</reference>
<evidence type="ECO:0000313" key="3">
    <source>
        <dbReference type="EMBL" id="QFQ95561.1"/>
    </source>
</evidence>
<feature type="region of interest" description="Disordered" evidence="1">
    <location>
        <begin position="98"/>
        <end position="126"/>
    </location>
</feature>
<dbReference type="AlphaFoldDB" id="A0A5P8JXH3"/>
<sequence>MPYTLTLYVLLGVGLAASVGFLVLHRPRRFFRMVEISASWWVIIIGLIYARSLLLLGIRGAASPGPWRDIALSLGLLAAIDGLLLVRLFSYLRCSCGTTHKAHPRTPESPSTALSGKRLTAPEGASSCPRTLMEATVSDLWMPCAKRLSIANTAPMDGGPAKAIAHTTWDRKATKAKPQDLVPCANLRTYFGSNASGRQAAPHVLWDPFTGRMVQFFPANSRSLSLRDLSGETLTSRVGSVVIQVEALFLWCRVGGKTFEKLTDTPCKGKG</sequence>
<keyword evidence="2" id="KW-0812">Transmembrane</keyword>
<evidence type="ECO:0000256" key="1">
    <source>
        <dbReference type="SAM" id="MobiDB-lite"/>
    </source>
</evidence>
<evidence type="ECO:0000313" key="4">
    <source>
        <dbReference type="Proteomes" id="UP000327294"/>
    </source>
</evidence>
<dbReference type="Proteomes" id="UP000327294">
    <property type="component" value="Chromosome"/>
</dbReference>
<feature type="transmembrane region" description="Helical" evidence="2">
    <location>
        <begin position="36"/>
        <end position="58"/>
    </location>
</feature>
<proteinExistence type="predicted"/>
<keyword evidence="4" id="KW-1185">Reference proteome</keyword>
<feature type="transmembrane region" description="Helical" evidence="2">
    <location>
        <begin position="70"/>
        <end position="92"/>
    </location>
</feature>
<gene>
    <name evidence="3" type="ORF">F9278_04450</name>
</gene>
<keyword evidence="2" id="KW-0472">Membrane</keyword>
<name>A0A5P8JXH3_9ACTN</name>
<organism evidence="3 4">
    <name type="scientific">Streptomyces phaeolivaceus</name>
    <dbReference type="NCBI Taxonomy" id="2653200"/>
    <lineage>
        <taxon>Bacteria</taxon>
        <taxon>Bacillati</taxon>
        <taxon>Actinomycetota</taxon>
        <taxon>Actinomycetes</taxon>
        <taxon>Kitasatosporales</taxon>
        <taxon>Streptomycetaceae</taxon>
        <taxon>Streptomyces</taxon>
    </lineage>
</organism>